<dbReference type="GO" id="GO:0005829">
    <property type="term" value="C:cytosol"/>
    <property type="evidence" value="ECO:0007669"/>
    <property type="project" value="TreeGrafter"/>
</dbReference>
<dbReference type="Proteomes" id="UP000198943">
    <property type="component" value="Unassembled WGS sequence"/>
</dbReference>
<keyword evidence="2" id="KW-0808">Transferase</keyword>
<keyword evidence="1" id="KW-0472">Membrane</keyword>
<dbReference type="InterPro" id="IPR011697">
    <property type="entry name" value="Peptidase_C26"/>
</dbReference>
<keyword evidence="2" id="KW-0315">Glutamine amidotransferase</keyword>
<keyword evidence="1" id="KW-1133">Transmembrane helix</keyword>
<dbReference type="SUPFAM" id="SSF52317">
    <property type="entry name" value="Class I glutamine amidotransferase-like"/>
    <property type="match status" value="1"/>
</dbReference>
<reference evidence="3" key="1">
    <citation type="submission" date="2016-10" db="EMBL/GenBank/DDBJ databases">
        <authorList>
            <person name="Varghese N."/>
            <person name="Submissions S."/>
        </authorList>
    </citation>
    <scope>NUCLEOTIDE SEQUENCE [LARGE SCALE GENOMIC DNA]</scope>
    <source>
        <strain evidence="3">DSM 11005</strain>
    </source>
</reference>
<dbReference type="AlphaFoldDB" id="A0A1G6LJ41"/>
<dbReference type="RefSeq" id="WP_093730286.1">
    <property type="nucleotide sequence ID" value="NZ_FMYW01000007.1"/>
</dbReference>
<dbReference type="GO" id="GO:0016740">
    <property type="term" value="F:transferase activity"/>
    <property type="evidence" value="ECO:0007669"/>
    <property type="project" value="UniProtKB-KW"/>
</dbReference>
<keyword evidence="1" id="KW-0812">Transmembrane</keyword>
<dbReference type="OrthoDB" id="9813383at2"/>
<dbReference type="PROSITE" id="PS51273">
    <property type="entry name" value="GATASE_TYPE_1"/>
    <property type="match status" value="1"/>
</dbReference>
<dbReference type="PANTHER" id="PTHR43235">
    <property type="entry name" value="GLUTAMINE AMIDOTRANSFERASE PB2B2.05-RELATED"/>
    <property type="match status" value="1"/>
</dbReference>
<gene>
    <name evidence="2" type="ORF">SAMN04487864_107100</name>
</gene>
<name>A0A1G6LJ41_9FIRM</name>
<dbReference type="PANTHER" id="PTHR43235:SF1">
    <property type="entry name" value="GLUTAMINE AMIDOTRANSFERASE PB2B2.05-RELATED"/>
    <property type="match status" value="1"/>
</dbReference>
<organism evidence="2 3">
    <name type="scientific">Succiniclasticum ruminis</name>
    <dbReference type="NCBI Taxonomy" id="40841"/>
    <lineage>
        <taxon>Bacteria</taxon>
        <taxon>Bacillati</taxon>
        <taxon>Bacillota</taxon>
        <taxon>Negativicutes</taxon>
        <taxon>Acidaminococcales</taxon>
        <taxon>Acidaminococcaceae</taxon>
        <taxon>Succiniclasticum</taxon>
    </lineage>
</organism>
<accession>A0A1G6LJ41</accession>
<dbReference type="GO" id="GO:0016811">
    <property type="term" value="F:hydrolase activity, acting on carbon-nitrogen (but not peptide) bonds, in linear amides"/>
    <property type="evidence" value="ECO:0007669"/>
    <property type="project" value="InterPro"/>
</dbReference>
<dbReference type="InterPro" id="IPR029062">
    <property type="entry name" value="Class_I_gatase-like"/>
</dbReference>
<feature type="transmembrane region" description="Helical" evidence="1">
    <location>
        <begin position="12"/>
        <end position="30"/>
    </location>
</feature>
<protein>
    <submittedName>
        <fullName evidence="2">Putative glutamine amidotransferase</fullName>
    </submittedName>
</protein>
<keyword evidence="3" id="KW-1185">Reference proteome</keyword>
<dbReference type="Pfam" id="PF07722">
    <property type="entry name" value="Peptidase_C26"/>
    <property type="match status" value="1"/>
</dbReference>
<sequence>MKSETRNSSLPGRVAIIVLFLIFWMGYSAIVSEASGKPVSVGIAWSNVPDSYSYTSTIIAVKEAGATPVILDMVKSYDLNYDKKGNLIDSKDEHGILTSRAAKLVKCNQWQNSNAAAVMKGIDCIIFPGGWDISPTLYYNEQPWHGIEVDSDYSAERDVSDYLLFSYCLEKNIPTLAICRGMQMLSIVSGAEIVQDIPRWFAEAGVEYRYQHRDRRKKVFLAHGIDILNQDSLLFGIVGRGRIEGCPSWHHQAVRSVDATRLVVTAVTDTNGIKVIEGIERPDKKFVLGIQFHPEVAIRKILKNEQDADQFMDYETVMKLFRALFDAGAETSNHRRLH</sequence>
<dbReference type="EMBL" id="FMYW01000007">
    <property type="protein sequence ID" value="SDC43229.1"/>
    <property type="molecule type" value="Genomic_DNA"/>
</dbReference>
<proteinExistence type="predicted"/>
<evidence type="ECO:0000313" key="3">
    <source>
        <dbReference type="Proteomes" id="UP000198943"/>
    </source>
</evidence>
<evidence type="ECO:0000313" key="2">
    <source>
        <dbReference type="EMBL" id="SDC43229.1"/>
    </source>
</evidence>
<dbReference type="InterPro" id="IPR044668">
    <property type="entry name" value="PuuD-like"/>
</dbReference>
<dbReference type="Gene3D" id="3.40.50.880">
    <property type="match status" value="1"/>
</dbReference>
<evidence type="ECO:0000256" key="1">
    <source>
        <dbReference type="SAM" id="Phobius"/>
    </source>
</evidence>